<dbReference type="OrthoDB" id="9764804at2"/>
<feature type="chain" id="PRO_5015675944" description="T9SS C-terminal target domain-containing protein" evidence="4">
    <location>
        <begin position="22"/>
        <end position="407"/>
    </location>
</feature>
<dbReference type="InterPro" id="IPR028203">
    <property type="entry name" value="PSII_CF48-like_dom"/>
</dbReference>
<evidence type="ECO:0000259" key="5">
    <source>
        <dbReference type="Pfam" id="PF14870"/>
    </source>
</evidence>
<keyword evidence="8" id="KW-1185">Reference proteome</keyword>
<proteinExistence type="predicted"/>
<feature type="signal peptide" evidence="4">
    <location>
        <begin position="1"/>
        <end position="21"/>
    </location>
</feature>
<gene>
    <name evidence="7" type="ORF">DDV96_04920</name>
</gene>
<sequence>MKTITLIFTLCISLFSVSMYAQDWEPLNTNTTARIYDMSFPAGQNEVGYAATGSGLFEGEGTIIKTIDGGDSWSQIYPASGTADILRSIFFTSVDVGYAGGLNDILMKTTDGGATWTDISPSTAGDFFQTIVFFDDDNGIAAANPEGVASTKIYVTDDAGANWQEATGLIHAAYDVSYVSDVNTLIAAGQPNQRISKSTDGGLTWTVVNTGLPTKLLLGVDFAGDYGVAVGSNGDTYITNDAGDTWERNLLQESGNFQGIHVFDSERTIIGGSNEKMFMTTDGGMNWELEYDGPNTEFFYDIEFTDNNTGFAGLSSGVILRKAAPLSIGESNIDSEFVIYPNPTTGVLTVSSKTSIVQIEIYNQLGQVLQSSSNENTIDITKLNSGIYLAKIKDDNGNTASKKIVKQ</sequence>
<dbReference type="Gene3D" id="2.130.10.10">
    <property type="entry name" value="YVTN repeat-like/Quinoprotein amine dehydrogenase"/>
    <property type="match status" value="2"/>
</dbReference>
<feature type="domain" description="Secretion system C-terminal sorting" evidence="6">
    <location>
        <begin position="339"/>
        <end position="405"/>
    </location>
</feature>
<dbReference type="Pfam" id="PF14870">
    <property type="entry name" value="PSII_BNR"/>
    <property type="match status" value="1"/>
</dbReference>
<dbReference type="EMBL" id="QEHR01000003">
    <property type="protein sequence ID" value="PVW15614.1"/>
    <property type="molecule type" value="Genomic_DNA"/>
</dbReference>
<evidence type="ECO:0000256" key="3">
    <source>
        <dbReference type="ARBA" id="ARBA00023276"/>
    </source>
</evidence>
<evidence type="ECO:0008006" key="9">
    <source>
        <dbReference type="Google" id="ProtNLM"/>
    </source>
</evidence>
<keyword evidence="1" id="KW-0602">Photosynthesis</keyword>
<protein>
    <recommendedName>
        <fullName evidence="9">T9SS C-terminal target domain-containing protein</fullName>
    </recommendedName>
</protein>
<evidence type="ECO:0000256" key="1">
    <source>
        <dbReference type="ARBA" id="ARBA00022531"/>
    </source>
</evidence>
<evidence type="ECO:0000256" key="2">
    <source>
        <dbReference type="ARBA" id="ARBA00022729"/>
    </source>
</evidence>
<organism evidence="7 8">
    <name type="scientific">Marixanthomonas spongiae</name>
    <dbReference type="NCBI Taxonomy" id="2174845"/>
    <lineage>
        <taxon>Bacteria</taxon>
        <taxon>Pseudomonadati</taxon>
        <taxon>Bacteroidota</taxon>
        <taxon>Flavobacteriia</taxon>
        <taxon>Flavobacteriales</taxon>
        <taxon>Flavobacteriaceae</taxon>
        <taxon>Marixanthomonas</taxon>
    </lineage>
</organism>
<reference evidence="7 8" key="1">
    <citation type="submission" date="2018-04" db="EMBL/GenBank/DDBJ databases">
        <title>Marixanthomonas spongiae HN-E44 sp. nov., isolated from a marine sponge.</title>
        <authorList>
            <person name="Luo L."/>
            <person name="Zhuang L."/>
        </authorList>
    </citation>
    <scope>NUCLEOTIDE SEQUENCE [LARGE SCALE GENOMIC DNA]</scope>
    <source>
        <strain evidence="7 8">HN-E44</strain>
    </source>
</reference>
<keyword evidence="2 4" id="KW-0732">Signal</keyword>
<accession>A0A2U0I3H6</accession>
<comment type="caution">
    <text evidence="7">The sequence shown here is derived from an EMBL/GenBank/DDBJ whole genome shotgun (WGS) entry which is preliminary data.</text>
</comment>
<keyword evidence="3" id="KW-0604">Photosystem II</keyword>
<dbReference type="Proteomes" id="UP000245962">
    <property type="component" value="Unassembled WGS sequence"/>
</dbReference>
<dbReference type="PANTHER" id="PTHR47199:SF2">
    <property type="entry name" value="PHOTOSYSTEM II STABILITY_ASSEMBLY FACTOR HCF136, CHLOROPLASTIC"/>
    <property type="match status" value="1"/>
</dbReference>
<dbReference type="InterPro" id="IPR015943">
    <property type="entry name" value="WD40/YVTN_repeat-like_dom_sf"/>
</dbReference>
<dbReference type="AlphaFoldDB" id="A0A2U0I3H6"/>
<dbReference type="InterPro" id="IPR026444">
    <property type="entry name" value="Secre_tail"/>
</dbReference>
<dbReference type="PANTHER" id="PTHR47199">
    <property type="entry name" value="PHOTOSYSTEM II STABILITY/ASSEMBLY FACTOR HCF136, CHLOROPLASTIC"/>
    <property type="match status" value="1"/>
</dbReference>
<dbReference type="RefSeq" id="WP_116693638.1">
    <property type="nucleotide sequence ID" value="NZ_QEHR01000003.1"/>
</dbReference>
<evidence type="ECO:0000259" key="6">
    <source>
        <dbReference type="Pfam" id="PF18962"/>
    </source>
</evidence>
<dbReference type="GO" id="GO:0009523">
    <property type="term" value="C:photosystem II"/>
    <property type="evidence" value="ECO:0007669"/>
    <property type="project" value="UniProtKB-KW"/>
</dbReference>
<dbReference type="Pfam" id="PF18962">
    <property type="entry name" value="Por_Secre_tail"/>
    <property type="match status" value="1"/>
</dbReference>
<dbReference type="GO" id="GO:0015979">
    <property type="term" value="P:photosynthesis"/>
    <property type="evidence" value="ECO:0007669"/>
    <property type="project" value="UniProtKB-KW"/>
</dbReference>
<name>A0A2U0I3H6_9FLAO</name>
<feature type="domain" description="Photosynthesis system II assembly factor Ycf48/Hcf136-like" evidence="5">
    <location>
        <begin position="20"/>
        <end position="165"/>
    </location>
</feature>
<evidence type="ECO:0000313" key="8">
    <source>
        <dbReference type="Proteomes" id="UP000245962"/>
    </source>
</evidence>
<dbReference type="SUPFAM" id="SSF110296">
    <property type="entry name" value="Oligoxyloglucan reducing end-specific cellobiohydrolase"/>
    <property type="match status" value="2"/>
</dbReference>
<dbReference type="CDD" id="cd15482">
    <property type="entry name" value="Sialidase_non-viral"/>
    <property type="match status" value="1"/>
</dbReference>
<dbReference type="NCBIfam" id="TIGR04183">
    <property type="entry name" value="Por_Secre_tail"/>
    <property type="match status" value="1"/>
</dbReference>
<evidence type="ECO:0000256" key="4">
    <source>
        <dbReference type="SAM" id="SignalP"/>
    </source>
</evidence>
<evidence type="ECO:0000313" key="7">
    <source>
        <dbReference type="EMBL" id="PVW15614.1"/>
    </source>
</evidence>